<dbReference type="PANTHER" id="PTHR42703">
    <property type="entry name" value="NADH DEHYDROGENASE"/>
    <property type="match status" value="1"/>
</dbReference>
<evidence type="ECO:0000256" key="8">
    <source>
        <dbReference type="SAM" id="Phobius"/>
    </source>
</evidence>
<proteinExistence type="inferred from homology"/>
<protein>
    <submittedName>
        <fullName evidence="10">Na+/H+ antiporter subunit D</fullName>
    </submittedName>
</protein>
<name>A0A3A1WEN0_9HYPH</name>
<feature type="transmembrane region" description="Helical" evidence="8">
    <location>
        <begin position="303"/>
        <end position="325"/>
    </location>
</feature>
<dbReference type="GO" id="GO:0008137">
    <property type="term" value="F:NADH dehydrogenase (ubiquinone) activity"/>
    <property type="evidence" value="ECO:0007669"/>
    <property type="project" value="InterPro"/>
</dbReference>
<dbReference type="AlphaFoldDB" id="A0A3A1WEN0"/>
<organism evidence="10 11">
    <name type="scientific">Aureimonas flava</name>
    <dbReference type="NCBI Taxonomy" id="2320271"/>
    <lineage>
        <taxon>Bacteria</taxon>
        <taxon>Pseudomonadati</taxon>
        <taxon>Pseudomonadota</taxon>
        <taxon>Alphaproteobacteria</taxon>
        <taxon>Hyphomicrobiales</taxon>
        <taxon>Aurantimonadaceae</taxon>
        <taxon>Aureimonas</taxon>
    </lineage>
</organism>
<keyword evidence="11" id="KW-1185">Reference proteome</keyword>
<gene>
    <name evidence="10" type="ORF">D3218_18265</name>
</gene>
<evidence type="ECO:0000256" key="1">
    <source>
        <dbReference type="ARBA" id="ARBA00004651"/>
    </source>
</evidence>
<keyword evidence="5 8" id="KW-1133">Transmembrane helix</keyword>
<dbReference type="PRINTS" id="PR01437">
    <property type="entry name" value="NUOXDRDTASE4"/>
</dbReference>
<evidence type="ECO:0000256" key="5">
    <source>
        <dbReference type="ARBA" id="ARBA00022989"/>
    </source>
</evidence>
<keyword evidence="4 7" id="KW-0812">Transmembrane</keyword>
<feature type="transmembrane region" description="Helical" evidence="8">
    <location>
        <begin position="372"/>
        <end position="396"/>
    </location>
</feature>
<dbReference type="PANTHER" id="PTHR42703:SF1">
    <property type="entry name" value="NA(+)_H(+) ANTIPORTER SUBUNIT D1"/>
    <property type="match status" value="1"/>
</dbReference>
<evidence type="ECO:0000313" key="11">
    <source>
        <dbReference type="Proteomes" id="UP000265750"/>
    </source>
</evidence>
<feature type="domain" description="NADH:quinone oxidoreductase/Mrp antiporter transmembrane" evidence="9">
    <location>
        <begin position="133"/>
        <end position="422"/>
    </location>
</feature>
<evidence type="ECO:0000256" key="3">
    <source>
        <dbReference type="ARBA" id="ARBA00022475"/>
    </source>
</evidence>
<feature type="transmembrane region" description="Helical" evidence="8">
    <location>
        <begin position="112"/>
        <end position="131"/>
    </location>
</feature>
<feature type="transmembrane region" description="Helical" evidence="8">
    <location>
        <begin position="448"/>
        <end position="470"/>
    </location>
</feature>
<evidence type="ECO:0000256" key="2">
    <source>
        <dbReference type="ARBA" id="ARBA00005346"/>
    </source>
</evidence>
<dbReference type="Pfam" id="PF00361">
    <property type="entry name" value="Proton_antipo_M"/>
    <property type="match status" value="1"/>
</dbReference>
<evidence type="ECO:0000256" key="6">
    <source>
        <dbReference type="ARBA" id="ARBA00023136"/>
    </source>
</evidence>
<dbReference type="GO" id="GO:0005886">
    <property type="term" value="C:plasma membrane"/>
    <property type="evidence" value="ECO:0007669"/>
    <property type="project" value="UniProtKB-SubCell"/>
</dbReference>
<evidence type="ECO:0000313" key="10">
    <source>
        <dbReference type="EMBL" id="RIX97737.1"/>
    </source>
</evidence>
<evidence type="ECO:0000259" key="9">
    <source>
        <dbReference type="Pfam" id="PF00361"/>
    </source>
</evidence>
<feature type="transmembrane region" description="Helical" evidence="8">
    <location>
        <begin position="208"/>
        <end position="234"/>
    </location>
</feature>
<dbReference type="GO" id="GO:0042773">
    <property type="term" value="P:ATP synthesis coupled electron transport"/>
    <property type="evidence" value="ECO:0007669"/>
    <property type="project" value="InterPro"/>
</dbReference>
<reference evidence="11" key="1">
    <citation type="submission" date="2018-09" db="EMBL/GenBank/DDBJ databases">
        <authorList>
            <person name="Tuo L."/>
        </authorList>
    </citation>
    <scope>NUCLEOTIDE SEQUENCE [LARGE SCALE GENOMIC DNA]</scope>
    <source>
        <strain evidence="11">M2BS4Y-1</strain>
    </source>
</reference>
<dbReference type="RefSeq" id="WP_119541515.1">
    <property type="nucleotide sequence ID" value="NZ_QYRN01000013.1"/>
</dbReference>
<accession>A0A3A1WEN0</accession>
<feature type="transmembrane region" description="Helical" evidence="8">
    <location>
        <begin position="246"/>
        <end position="271"/>
    </location>
</feature>
<feature type="transmembrane region" description="Helical" evidence="8">
    <location>
        <begin position="167"/>
        <end position="188"/>
    </location>
</feature>
<evidence type="ECO:0000256" key="4">
    <source>
        <dbReference type="ARBA" id="ARBA00022692"/>
    </source>
</evidence>
<comment type="caution">
    <text evidence="10">The sequence shown here is derived from an EMBL/GenBank/DDBJ whole genome shotgun (WGS) entry which is preliminary data.</text>
</comment>
<dbReference type="EMBL" id="QYRN01000013">
    <property type="protein sequence ID" value="RIX97737.1"/>
    <property type="molecule type" value="Genomic_DNA"/>
</dbReference>
<dbReference type="InterPro" id="IPR001750">
    <property type="entry name" value="ND/Mrp_TM"/>
</dbReference>
<comment type="similarity">
    <text evidence="2">Belongs to the CPA3 antiporters (TC 2.A.63) subunit D family.</text>
</comment>
<comment type="subcellular location">
    <subcellularLocation>
        <location evidence="1">Cell membrane</location>
        <topology evidence="1">Multi-pass membrane protein</topology>
    </subcellularLocation>
    <subcellularLocation>
        <location evidence="7">Membrane</location>
        <topology evidence="7">Multi-pass membrane protein</topology>
    </subcellularLocation>
</comment>
<sequence length="507" mass="53759">MTAVLLANAVLWPVAVPLVTAALCAALWRHVGAQRLVSRFGTLALLCVSLFLLWRVVAAGTQAIQFGSWAAPFGVTFAADRLGAAMAAITGLMAVSVMIFGLADIRRREEAAGFHVLFHGMLTGVNGAFLTGDIFNLYVWFEIMLITAMGLLAIRRTRAQLDGTLKYAVLNLFSTLLFLLAVALLYGATGTLNMADLGRVMPTLPPSATLTISALLFLAGFGIKAGYFPLFFWLPASYHTASITIAAIFAGLLTKVGVYACFRVFTLIFAADDGLRGILAVMAAGTMLFGVFGAAVQWDVRRILSFHIVSQIGYMLLGLALATPAGLAGGIFYIVHHIVVKANLFLIAGAIHRASGTFDLRRSGGLLKRSPLLAVLFLVPALSLGGIPPLSGFWAKFMVIDASVKAEAWWLVGVALFVGLLTLYSMTKIWMEAFWKAPVLPREAARPVPAPMLAAIALLSTVTVVIGLFAQPFVVFADQAAASLADPSAYIDAVLGPGTAAAPRTAP</sequence>
<feature type="transmembrane region" description="Helical" evidence="8">
    <location>
        <begin position="6"/>
        <end position="28"/>
    </location>
</feature>
<feature type="transmembrane region" description="Helical" evidence="8">
    <location>
        <begin position="277"/>
        <end position="296"/>
    </location>
</feature>
<keyword evidence="6 8" id="KW-0472">Membrane</keyword>
<dbReference type="InterPro" id="IPR003918">
    <property type="entry name" value="NADH_UbQ_OxRdtase"/>
</dbReference>
<evidence type="ECO:0000256" key="7">
    <source>
        <dbReference type="RuleBase" id="RU000320"/>
    </source>
</evidence>
<dbReference type="InterPro" id="IPR050586">
    <property type="entry name" value="CPA3_Na-H_Antiporter_D"/>
</dbReference>
<keyword evidence="3" id="KW-1003">Cell membrane</keyword>
<feature type="transmembrane region" description="Helical" evidence="8">
    <location>
        <begin position="40"/>
        <end position="64"/>
    </location>
</feature>
<feature type="transmembrane region" description="Helical" evidence="8">
    <location>
        <begin position="84"/>
        <end position="105"/>
    </location>
</feature>
<feature type="transmembrane region" description="Helical" evidence="8">
    <location>
        <begin position="408"/>
        <end position="427"/>
    </location>
</feature>
<feature type="transmembrane region" description="Helical" evidence="8">
    <location>
        <begin position="331"/>
        <end position="351"/>
    </location>
</feature>
<feature type="transmembrane region" description="Helical" evidence="8">
    <location>
        <begin position="137"/>
        <end position="155"/>
    </location>
</feature>
<dbReference type="Proteomes" id="UP000265750">
    <property type="component" value="Unassembled WGS sequence"/>
</dbReference>
<dbReference type="OrthoDB" id="9768329at2"/>